<dbReference type="GO" id="GO:0003735">
    <property type="term" value="F:structural constituent of ribosome"/>
    <property type="evidence" value="ECO:0007669"/>
    <property type="project" value="InterPro"/>
</dbReference>
<evidence type="ECO:0000256" key="6">
    <source>
        <dbReference type="ARBA" id="ARBA00023274"/>
    </source>
</evidence>
<dbReference type="PANTHER" id="PTHR10746">
    <property type="entry name" value="50S RIBOSOMAL PROTEIN L4"/>
    <property type="match status" value="1"/>
</dbReference>
<evidence type="ECO:0000256" key="4">
    <source>
        <dbReference type="ARBA" id="ARBA00022884"/>
    </source>
</evidence>
<evidence type="ECO:0000256" key="2">
    <source>
        <dbReference type="ARBA" id="ARBA00010528"/>
    </source>
</evidence>
<dbReference type="InterPro" id="IPR013005">
    <property type="entry name" value="Ribosomal_uL4-like"/>
</dbReference>
<evidence type="ECO:0000256" key="7">
    <source>
        <dbReference type="ARBA" id="ARBA00035208"/>
    </source>
</evidence>
<dbReference type="RefSeq" id="YP_010502434.1">
    <property type="nucleotide sequence ID" value="NC_066971.1"/>
</dbReference>
<dbReference type="HAMAP" id="MF_01328_B">
    <property type="entry name" value="Ribosomal_uL4_B"/>
    <property type="match status" value="1"/>
</dbReference>
<keyword evidence="10" id="KW-0150">Chloroplast</keyword>
<dbReference type="GO" id="GO:0019843">
    <property type="term" value="F:rRNA binding"/>
    <property type="evidence" value="ECO:0007669"/>
    <property type="project" value="UniProtKB-UniRule"/>
</dbReference>
<dbReference type="Pfam" id="PF00573">
    <property type="entry name" value="Ribosomal_L4"/>
    <property type="match status" value="1"/>
</dbReference>
<comment type="function">
    <text evidence="1 8">Probably binds the 23S rRNA.</text>
</comment>
<keyword evidence="4 8" id="KW-0694">RNA-binding</keyword>
<gene>
    <name evidence="8 10" type="primary">rpl4</name>
</gene>
<evidence type="ECO:0000256" key="5">
    <source>
        <dbReference type="ARBA" id="ARBA00022980"/>
    </source>
</evidence>
<keyword evidence="5 8" id="KW-0689">Ribosomal protein</keyword>
<sequence>MIKEKKLVYSVIRENDTEDKEIMFKIKENHTQNMYIIHRSLIQQLSKRRQGNACTKTRSQVRGGGKKPWKQKGTGRARAGSIRSPLWRGGGVIFGPTTKNYTQKINKKEKQLALRTVIYNKFKDTLVIDNLLNKLQEPKTKNIVKSLQNLGIYKNKKERILIIVDTKSKNLYLSMRNLQNIELIAANQLNVLSIIKAHKLLITIDGLNKINEIYND</sequence>
<dbReference type="EMBL" id="MN853877">
    <property type="protein sequence ID" value="QHD45303.1"/>
    <property type="molecule type" value="Genomic_DNA"/>
</dbReference>
<dbReference type="PANTHER" id="PTHR10746:SF17">
    <property type="entry name" value="LARGE RIBOSOMAL SUBUNIT PROTEIN UL4C"/>
    <property type="match status" value="1"/>
</dbReference>
<evidence type="ECO:0000256" key="9">
    <source>
        <dbReference type="SAM" id="MobiDB-lite"/>
    </source>
</evidence>
<reference evidence="10" key="1">
    <citation type="submission" date="2019-12" db="EMBL/GenBank/DDBJ databases">
        <authorList>
            <person name="Han H."/>
        </authorList>
    </citation>
    <scope>NUCLEOTIDE SEQUENCE</scope>
</reference>
<protein>
    <recommendedName>
        <fullName evidence="7 8">Large ribosomal subunit protein uL4c</fullName>
    </recommendedName>
</protein>
<dbReference type="GO" id="GO:0006412">
    <property type="term" value="P:translation"/>
    <property type="evidence" value="ECO:0007669"/>
    <property type="project" value="UniProtKB-UniRule"/>
</dbReference>
<evidence type="ECO:0000313" key="10">
    <source>
        <dbReference type="EMBL" id="QHD45303.1"/>
    </source>
</evidence>
<keyword evidence="10" id="KW-0934">Plastid</keyword>
<dbReference type="AlphaFoldDB" id="A0A6B9P5K9"/>
<dbReference type="InterPro" id="IPR002136">
    <property type="entry name" value="Ribosomal_uL4"/>
</dbReference>
<evidence type="ECO:0000256" key="8">
    <source>
        <dbReference type="HAMAP-Rule" id="MF_01328"/>
    </source>
</evidence>
<dbReference type="GO" id="GO:1990904">
    <property type="term" value="C:ribonucleoprotein complex"/>
    <property type="evidence" value="ECO:0007669"/>
    <property type="project" value="UniProtKB-KW"/>
</dbReference>
<comment type="subunit">
    <text evidence="8">Part of the 50S ribosomal subunit.</text>
</comment>
<geneLocation type="chloroplast" evidence="10"/>
<name>A0A6B9P5K9_9FLOR</name>
<dbReference type="NCBIfam" id="TIGR03953">
    <property type="entry name" value="rplD_bact"/>
    <property type="match status" value="1"/>
</dbReference>
<feature type="compositionally biased region" description="Basic residues" evidence="9">
    <location>
        <begin position="64"/>
        <end position="75"/>
    </location>
</feature>
<keyword evidence="6 8" id="KW-0687">Ribonucleoprotein</keyword>
<dbReference type="Gene3D" id="3.40.1370.10">
    <property type="match status" value="1"/>
</dbReference>
<proteinExistence type="inferred from homology"/>
<evidence type="ECO:0000256" key="1">
    <source>
        <dbReference type="ARBA" id="ARBA00004083"/>
    </source>
</evidence>
<feature type="region of interest" description="Disordered" evidence="9">
    <location>
        <begin position="49"/>
        <end position="76"/>
    </location>
</feature>
<accession>A0A6B9P5K9</accession>
<dbReference type="InterPro" id="IPR023574">
    <property type="entry name" value="Ribosomal_uL4_dom_sf"/>
</dbReference>
<dbReference type="GO" id="GO:0005840">
    <property type="term" value="C:ribosome"/>
    <property type="evidence" value="ECO:0007669"/>
    <property type="project" value="UniProtKB-KW"/>
</dbReference>
<organism evidence="10">
    <name type="scientific">Grateloupia turuturu</name>
    <dbReference type="NCBI Taxonomy" id="118375"/>
    <lineage>
        <taxon>Eukaryota</taxon>
        <taxon>Rhodophyta</taxon>
        <taxon>Florideophyceae</taxon>
        <taxon>Rhodymeniophycidae</taxon>
        <taxon>Halymeniales</taxon>
        <taxon>Halymeniaceae</taxon>
        <taxon>Grateloupia</taxon>
    </lineage>
</organism>
<keyword evidence="3 8" id="KW-0699">rRNA-binding</keyword>
<evidence type="ECO:0000256" key="3">
    <source>
        <dbReference type="ARBA" id="ARBA00022730"/>
    </source>
</evidence>
<comment type="similarity">
    <text evidence="2 8">Belongs to the universal ribosomal protein uL4 family.</text>
</comment>
<dbReference type="GeneID" id="75510005"/>
<dbReference type="SUPFAM" id="SSF52166">
    <property type="entry name" value="Ribosomal protein L4"/>
    <property type="match status" value="1"/>
</dbReference>
<comment type="subcellular location">
    <subcellularLocation>
        <location evidence="8">Plastid</location>
        <location evidence="8">Chloroplast</location>
    </subcellularLocation>
</comment>
<dbReference type="GO" id="GO:0009507">
    <property type="term" value="C:chloroplast"/>
    <property type="evidence" value="ECO:0007669"/>
    <property type="project" value="UniProtKB-SubCell"/>
</dbReference>